<dbReference type="GO" id="GO:0046592">
    <property type="term" value="F:polyamine oxidase activity"/>
    <property type="evidence" value="ECO:0007669"/>
    <property type="project" value="TreeGrafter"/>
</dbReference>
<dbReference type="RefSeq" id="XP_030766313.1">
    <property type="nucleotide sequence ID" value="XM_030910453.1"/>
</dbReference>
<dbReference type="Proteomes" id="UP000504635">
    <property type="component" value="Unplaced"/>
</dbReference>
<dbReference type="Gene3D" id="3.50.50.60">
    <property type="entry name" value="FAD/NAD(P)-binding domain"/>
    <property type="match status" value="1"/>
</dbReference>
<organism evidence="3 4">
    <name type="scientific">Sitophilus oryzae</name>
    <name type="common">Rice weevil</name>
    <name type="synonym">Curculio oryzae</name>
    <dbReference type="NCBI Taxonomy" id="7048"/>
    <lineage>
        <taxon>Eukaryota</taxon>
        <taxon>Metazoa</taxon>
        <taxon>Ecdysozoa</taxon>
        <taxon>Arthropoda</taxon>
        <taxon>Hexapoda</taxon>
        <taxon>Insecta</taxon>
        <taxon>Pterygota</taxon>
        <taxon>Neoptera</taxon>
        <taxon>Endopterygota</taxon>
        <taxon>Coleoptera</taxon>
        <taxon>Polyphaga</taxon>
        <taxon>Cucujiformia</taxon>
        <taxon>Curculionidae</taxon>
        <taxon>Dryophthorinae</taxon>
        <taxon>Sitophilus</taxon>
    </lineage>
</organism>
<dbReference type="GeneID" id="115890272"/>
<dbReference type="InParanoid" id="A0A6J2YQJ4"/>
<protein>
    <submittedName>
        <fullName evidence="4">Spermine oxidase-like isoform X1</fullName>
    </submittedName>
</protein>
<dbReference type="InterPro" id="IPR050281">
    <property type="entry name" value="Flavin_monoamine_oxidase"/>
</dbReference>
<dbReference type="PANTHER" id="PTHR10742:SF398">
    <property type="entry name" value="AMINE OXIDASE DOMAIN-CONTAINING PROTEIN-RELATED"/>
    <property type="match status" value="1"/>
</dbReference>
<dbReference type="InterPro" id="IPR036188">
    <property type="entry name" value="FAD/NAD-bd_sf"/>
</dbReference>
<name>A0A6J2YQJ4_SITOR</name>
<evidence type="ECO:0000313" key="4">
    <source>
        <dbReference type="RefSeq" id="XP_030766313.1"/>
    </source>
</evidence>
<dbReference type="OrthoDB" id="5046242at2759"/>
<dbReference type="KEGG" id="soy:115890272"/>
<evidence type="ECO:0000256" key="1">
    <source>
        <dbReference type="SAM" id="SignalP"/>
    </source>
</evidence>
<feature type="chain" id="PRO_5026854900" evidence="1">
    <location>
        <begin position="20"/>
        <end position="488"/>
    </location>
</feature>
<accession>A0A6J2YQJ4</accession>
<keyword evidence="3" id="KW-1185">Reference proteome</keyword>
<gene>
    <name evidence="4" type="primary">LOC115890272</name>
</gene>
<evidence type="ECO:0000313" key="3">
    <source>
        <dbReference type="Proteomes" id="UP000504635"/>
    </source>
</evidence>
<dbReference type="SUPFAM" id="SSF54373">
    <property type="entry name" value="FAD-linked reductases, C-terminal domain"/>
    <property type="match status" value="1"/>
</dbReference>
<feature type="signal peptide" evidence="1">
    <location>
        <begin position="1"/>
        <end position="19"/>
    </location>
</feature>
<feature type="domain" description="Amine oxidase" evidence="2">
    <location>
        <begin position="33"/>
        <end position="481"/>
    </location>
</feature>
<reference evidence="4" key="1">
    <citation type="submission" date="2025-08" db="UniProtKB">
        <authorList>
            <consortium name="RefSeq"/>
        </authorList>
    </citation>
    <scope>IDENTIFICATION</scope>
    <source>
        <tissue evidence="4">Gonads</tissue>
    </source>
</reference>
<evidence type="ECO:0000259" key="2">
    <source>
        <dbReference type="Pfam" id="PF01593"/>
    </source>
</evidence>
<keyword evidence="1" id="KW-0732">Signal</keyword>
<dbReference type="PANTHER" id="PTHR10742">
    <property type="entry name" value="FLAVIN MONOAMINE OXIDASE"/>
    <property type="match status" value="1"/>
</dbReference>
<dbReference type="InterPro" id="IPR002937">
    <property type="entry name" value="Amino_oxidase"/>
</dbReference>
<dbReference type="Gene3D" id="3.90.660.10">
    <property type="match status" value="1"/>
</dbReference>
<dbReference type="Pfam" id="PF01593">
    <property type="entry name" value="Amino_oxidase"/>
    <property type="match status" value="1"/>
</dbReference>
<dbReference type="SUPFAM" id="SSF51905">
    <property type="entry name" value="FAD/NAD(P)-binding domain"/>
    <property type="match status" value="1"/>
</dbReference>
<sequence>MLLNLLIFSVSVSIQWVSCHPNPHIVIVGSGAAGVAAATRLLKNNFTNITILEAESRIGGRIHSVKFGEAYVDLGANFCHGEKNNIVYSLTKDLGVLKNFPTEYRFLRSNGEILDKATASKVIKFEESVAFLEKHEKCKNLSSVGECLKIKSGDFIKSAENPKETEIFSEAYDWVESSVCSLNAAFDLNDLNITSAFQDSEGDQNLKWKGHGYKTILDIMMEKFPNAENPLPIDEKIFLDKEVTNITNWREDTATVLTNDGDKYEADHVIFTPSLGVLKASHKNLFEPDLPEDKVKAINGIGFGAIVTIIMHFPVKWWDGPADFPVMWTTEHKEKLKEENLEWLSTMTGTVQAENNTHVILSWYGGKYVPHIETLSEEEVRKGLIHLLNLFFSPRFNVTMPDKIIRTLWYSNPHFKGTYSYESVKGFLKAGVKLPETLSKPLLKNNKNLSILFAGEATSPDHFSTVHGAIESGYREADRLINFYNTKL</sequence>
<dbReference type="AlphaFoldDB" id="A0A6J2YQJ4"/>
<proteinExistence type="predicted"/>